<reference evidence="7 8" key="1">
    <citation type="submission" date="2019-09" db="EMBL/GenBank/DDBJ databases">
        <title>A chromosome-level genome assembly of the Chinese tupelo Nyssa sinensis.</title>
        <authorList>
            <person name="Yang X."/>
            <person name="Kang M."/>
            <person name="Yang Y."/>
            <person name="Xiong H."/>
            <person name="Wang M."/>
            <person name="Zhang Z."/>
            <person name="Wang Z."/>
            <person name="Wu H."/>
            <person name="Ma T."/>
            <person name="Liu J."/>
            <person name="Xi Z."/>
        </authorList>
    </citation>
    <scope>NUCLEOTIDE SEQUENCE [LARGE SCALE GENOMIC DNA]</scope>
    <source>
        <strain evidence="7">J267</strain>
        <tissue evidence="7">Leaf</tissue>
    </source>
</reference>
<evidence type="ECO:0000256" key="3">
    <source>
        <dbReference type="ARBA" id="ARBA00022692"/>
    </source>
</evidence>
<keyword evidence="8" id="KW-1185">Reference proteome</keyword>
<evidence type="ECO:0000256" key="2">
    <source>
        <dbReference type="ARBA" id="ARBA00010095"/>
    </source>
</evidence>
<dbReference type="AlphaFoldDB" id="A0A5J4ZEG9"/>
<dbReference type="EMBL" id="CM018051">
    <property type="protein sequence ID" value="KAA8517023.1"/>
    <property type="molecule type" value="Genomic_DNA"/>
</dbReference>
<dbReference type="GO" id="GO:0016020">
    <property type="term" value="C:membrane"/>
    <property type="evidence" value="ECO:0007669"/>
    <property type="project" value="UniProtKB-SubCell"/>
</dbReference>
<gene>
    <name evidence="7" type="ORF">F0562_017159</name>
</gene>
<keyword evidence="3 6" id="KW-0812">Transmembrane</keyword>
<feature type="transmembrane region" description="Helical" evidence="6">
    <location>
        <begin position="136"/>
        <end position="164"/>
    </location>
</feature>
<evidence type="ECO:0008006" key="9">
    <source>
        <dbReference type="Google" id="ProtNLM"/>
    </source>
</evidence>
<evidence type="ECO:0000313" key="8">
    <source>
        <dbReference type="Proteomes" id="UP000325577"/>
    </source>
</evidence>
<comment type="similarity">
    <text evidence="2">Belongs to the cornichon family.</text>
</comment>
<accession>A0A5J4ZEG9</accession>
<comment type="subcellular location">
    <subcellularLocation>
        <location evidence="1">Membrane</location>
        <topology evidence="1">Multi-pass membrane protein</topology>
    </subcellularLocation>
</comment>
<organism evidence="7 8">
    <name type="scientific">Nyssa sinensis</name>
    <dbReference type="NCBI Taxonomy" id="561372"/>
    <lineage>
        <taxon>Eukaryota</taxon>
        <taxon>Viridiplantae</taxon>
        <taxon>Streptophyta</taxon>
        <taxon>Embryophyta</taxon>
        <taxon>Tracheophyta</taxon>
        <taxon>Spermatophyta</taxon>
        <taxon>Magnoliopsida</taxon>
        <taxon>eudicotyledons</taxon>
        <taxon>Gunneridae</taxon>
        <taxon>Pentapetalae</taxon>
        <taxon>asterids</taxon>
        <taxon>Cornales</taxon>
        <taxon>Nyssaceae</taxon>
        <taxon>Nyssa</taxon>
    </lineage>
</organism>
<evidence type="ECO:0000256" key="6">
    <source>
        <dbReference type="SAM" id="Phobius"/>
    </source>
</evidence>
<proteinExistence type="inferred from homology"/>
<dbReference type="GO" id="GO:0016192">
    <property type="term" value="P:vesicle-mediated transport"/>
    <property type="evidence" value="ECO:0007669"/>
    <property type="project" value="InterPro"/>
</dbReference>
<evidence type="ECO:0000256" key="4">
    <source>
        <dbReference type="ARBA" id="ARBA00022989"/>
    </source>
</evidence>
<evidence type="ECO:0000313" key="7">
    <source>
        <dbReference type="EMBL" id="KAA8517023.1"/>
    </source>
</evidence>
<dbReference type="InterPro" id="IPR003377">
    <property type="entry name" value="Cornichon"/>
</dbReference>
<dbReference type="PANTHER" id="PTHR12290">
    <property type="entry name" value="CORNICHON-RELATED"/>
    <property type="match status" value="1"/>
</dbReference>
<feature type="transmembrane region" description="Helical" evidence="6">
    <location>
        <begin position="196"/>
        <end position="219"/>
    </location>
</feature>
<keyword evidence="4 6" id="KW-1133">Transmembrane helix</keyword>
<dbReference type="SMART" id="SM01398">
    <property type="entry name" value="Cornichon"/>
    <property type="match status" value="1"/>
</dbReference>
<name>A0A5J4ZEG9_9ASTE</name>
<dbReference type="Proteomes" id="UP000325577">
    <property type="component" value="Linkage Group LG8"/>
</dbReference>
<dbReference type="OrthoDB" id="434393at2759"/>
<protein>
    <recommendedName>
        <fullName evidence="9">Cornichon family protein</fullName>
    </recommendedName>
</protein>
<keyword evidence="5 6" id="KW-0472">Membrane</keyword>
<dbReference type="Pfam" id="PF03311">
    <property type="entry name" value="Cornichon"/>
    <property type="match status" value="1"/>
</dbReference>
<evidence type="ECO:0000256" key="1">
    <source>
        <dbReference type="ARBA" id="ARBA00004141"/>
    </source>
</evidence>
<sequence>MGNLFPREHGPHRTKCLPGGFFFFSQQWKFPFHSACLRTQLRRWRQRGIDAEISQQWKIGAEISSWSPSLKRLTTKPSTHLFGGGLFMQDEELLQQFLINTQQRFESIMCLWDLEADYMNPYESSSRINAVVVPEFVLHGAFCAVFLVTGHWFMFLVTFPVACYNMMLFMNRQHLIDVTEVFRFLKAEKKHRMIKLGFYLIFFAIVILRLVLSVIKSIIDEDDAVHEFGIF</sequence>
<evidence type="ECO:0000256" key="5">
    <source>
        <dbReference type="ARBA" id="ARBA00023136"/>
    </source>
</evidence>